<proteinExistence type="predicted"/>
<protein>
    <submittedName>
        <fullName evidence="1">Uncharacterized protein</fullName>
    </submittedName>
</protein>
<accession>A0A381VBW0</accession>
<sequence length="260" mass="27016">MPRTTIRSEDITDSQVGSAEIATDAVDSAEIATDAVDTAEIAANAVGNSEMADDAVGVAELSATGTASSTTILYGDNTWKTEPAGGATSQSSAPAATAGAFWHDTTENKLKMYDGTGWFSIKSFQDGSTAARAIDSSTPITALLAARDETDGSISTGIYWFKNGEGATYTFPTLVSNYNSKTWILMQKNFVPHANKNGDSVNSDDHAQSYGLMNGAGAAIITTSLTNGSVALGTAHAGVYIDSFADATFTKMLVLDRHGP</sequence>
<reference evidence="1" key="1">
    <citation type="submission" date="2018-05" db="EMBL/GenBank/DDBJ databases">
        <authorList>
            <person name="Lanie J.A."/>
            <person name="Ng W.-L."/>
            <person name="Kazmierczak K.M."/>
            <person name="Andrzejewski T.M."/>
            <person name="Davidsen T.M."/>
            <person name="Wayne K.J."/>
            <person name="Tettelin H."/>
            <person name="Glass J.I."/>
            <person name="Rusch D."/>
            <person name="Podicherti R."/>
            <person name="Tsui H.-C.T."/>
            <person name="Winkler M.E."/>
        </authorList>
    </citation>
    <scope>NUCLEOTIDE SEQUENCE</scope>
</reference>
<organism evidence="1">
    <name type="scientific">marine metagenome</name>
    <dbReference type="NCBI Taxonomy" id="408172"/>
    <lineage>
        <taxon>unclassified sequences</taxon>
        <taxon>metagenomes</taxon>
        <taxon>ecological metagenomes</taxon>
    </lineage>
</organism>
<name>A0A381VBW0_9ZZZZ</name>
<dbReference type="AlphaFoldDB" id="A0A381VBW0"/>
<dbReference type="EMBL" id="UINC01008175">
    <property type="protein sequence ID" value="SVA36843.1"/>
    <property type="molecule type" value="Genomic_DNA"/>
</dbReference>
<gene>
    <name evidence="1" type="ORF">METZ01_LOCUS89697</name>
</gene>
<feature type="non-terminal residue" evidence="1">
    <location>
        <position position="260"/>
    </location>
</feature>
<evidence type="ECO:0000313" key="1">
    <source>
        <dbReference type="EMBL" id="SVA36843.1"/>
    </source>
</evidence>